<keyword evidence="2" id="KW-1185">Reference proteome</keyword>
<evidence type="ECO:0000313" key="2">
    <source>
        <dbReference type="Proteomes" id="UP001519654"/>
    </source>
</evidence>
<proteinExistence type="predicted"/>
<evidence type="ECO:0000313" key="1">
    <source>
        <dbReference type="EMBL" id="MBU2665355.1"/>
    </source>
</evidence>
<protein>
    <submittedName>
        <fullName evidence="1">Uncharacterized protein</fullName>
    </submittedName>
</protein>
<dbReference type="Proteomes" id="UP001519654">
    <property type="component" value="Unassembled WGS sequence"/>
</dbReference>
<sequence>MIAVDTGWIERWRAAAARLVDGFEARHGFAPAEHEVSGPATGAELAGLTDDLVTFYRVVAGVRLPDVGNGYWIRRPGDDSGREAEAA</sequence>
<organism evidence="1 2">
    <name type="scientific">Paractinoplanes bogorensis</name>
    <dbReference type="NCBI Taxonomy" id="1610840"/>
    <lineage>
        <taxon>Bacteria</taxon>
        <taxon>Bacillati</taxon>
        <taxon>Actinomycetota</taxon>
        <taxon>Actinomycetes</taxon>
        <taxon>Micromonosporales</taxon>
        <taxon>Micromonosporaceae</taxon>
        <taxon>Paractinoplanes</taxon>
    </lineage>
</organism>
<accession>A0ABS5YTH8</accession>
<comment type="caution">
    <text evidence="1">The sequence shown here is derived from an EMBL/GenBank/DDBJ whole genome shotgun (WGS) entry which is preliminary data.</text>
</comment>
<name>A0ABS5YTH8_9ACTN</name>
<gene>
    <name evidence="1" type="ORF">KOI35_17760</name>
</gene>
<dbReference type="EMBL" id="JAHKKG010000005">
    <property type="protein sequence ID" value="MBU2665355.1"/>
    <property type="molecule type" value="Genomic_DNA"/>
</dbReference>
<reference evidence="1 2" key="1">
    <citation type="submission" date="2021-06" db="EMBL/GenBank/DDBJ databases">
        <title>Actinoplanes lichenicola sp. nov., and Actinoplanes ovalisporus sp. nov., isolated from lichen in Thailand.</title>
        <authorList>
            <person name="Saeng-In P."/>
            <person name="Kanchanasin P."/>
            <person name="Yuki M."/>
            <person name="Kudo T."/>
            <person name="Ohkuma M."/>
            <person name="Phongsopitanun W."/>
            <person name="Tanasupawat S."/>
        </authorList>
    </citation>
    <scope>NUCLEOTIDE SEQUENCE [LARGE SCALE GENOMIC DNA]</scope>
    <source>
        <strain evidence="1 2">NBRC 110975</strain>
    </source>
</reference>
<dbReference type="RefSeq" id="WP_215788565.1">
    <property type="nucleotide sequence ID" value="NZ_JAHKKG010000005.1"/>
</dbReference>